<organism evidence="2 3">
    <name type="scientific">Culter alburnus</name>
    <name type="common">Topmouth culter</name>
    <dbReference type="NCBI Taxonomy" id="194366"/>
    <lineage>
        <taxon>Eukaryota</taxon>
        <taxon>Metazoa</taxon>
        <taxon>Chordata</taxon>
        <taxon>Craniata</taxon>
        <taxon>Vertebrata</taxon>
        <taxon>Euteleostomi</taxon>
        <taxon>Actinopterygii</taxon>
        <taxon>Neopterygii</taxon>
        <taxon>Teleostei</taxon>
        <taxon>Ostariophysi</taxon>
        <taxon>Cypriniformes</taxon>
        <taxon>Xenocyprididae</taxon>
        <taxon>Xenocypridinae</taxon>
        <taxon>Culter</taxon>
    </lineage>
</organism>
<dbReference type="EMBL" id="JAWDJR010000001">
    <property type="protein sequence ID" value="KAK9981150.1"/>
    <property type="molecule type" value="Genomic_DNA"/>
</dbReference>
<evidence type="ECO:0000313" key="2">
    <source>
        <dbReference type="EMBL" id="KAK9981150.1"/>
    </source>
</evidence>
<gene>
    <name evidence="2" type="ORF">ABG768_000713</name>
</gene>
<keyword evidence="3" id="KW-1185">Reference proteome</keyword>
<dbReference type="Proteomes" id="UP001479290">
    <property type="component" value="Unassembled WGS sequence"/>
</dbReference>
<protein>
    <submittedName>
        <fullName evidence="2">Uncharacterized protein</fullName>
    </submittedName>
</protein>
<sequence length="97" mass="11153">MSEEEDEEAATPQTTGSSHTIGPHQSMPPWGRRSNWWKGQPVRSHTQISLRTSEATCQLLPIVGLVIEMWTVVHMEYDWGRRISQFFLRDGGEIRIC</sequence>
<evidence type="ECO:0000256" key="1">
    <source>
        <dbReference type="SAM" id="MobiDB-lite"/>
    </source>
</evidence>
<feature type="region of interest" description="Disordered" evidence="1">
    <location>
        <begin position="1"/>
        <end position="37"/>
    </location>
</feature>
<evidence type="ECO:0000313" key="3">
    <source>
        <dbReference type="Proteomes" id="UP001479290"/>
    </source>
</evidence>
<accession>A0AAW2BAI5</accession>
<feature type="compositionally biased region" description="Polar residues" evidence="1">
    <location>
        <begin position="11"/>
        <end position="20"/>
    </location>
</feature>
<reference evidence="2 3" key="1">
    <citation type="submission" date="2024-05" db="EMBL/GenBank/DDBJ databases">
        <title>A high-quality chromosomal-level genome assembly of Topmouth culter (Culter alburnus).</title>
        <authorList>
            <person name="Zhao H."/>
        </authorList>
    </citation>
    <scope>NUCLEOTIDE SEQUENCE [LARGE SCALE GENOMIC DNA]</scope>
    <source>
        <strain evidence="2">CATC2023</strain>
        <tissue evidence="2">Muscle</tissue>
    </source>
</reference>
<comment type="caution">
    <text evidence="2">The sequence shown here is derived from an EMBL/GenBank/DDBJ whole genome shotgun (WGS) entry which is preliminary data.</text>
</comment>
<name>A0AAW2BAI5_CULAL</name>
<dbReference type="AlphaFoldDB" id="A0AAW2BAI5"/>
<proteinExistence type="predicted"/>